<reference evidence="13 14" key="1">
    <citation type="submission" date="2019-07" db="EMBL/GenBank/DDBJ databases">
        <title>Whole genome shotgun sequence of Cellulomonas composti NBRC 100758.</title>
        <authorList>
            <person name="Hosoyama A."/>
            <person name="Uohara A."/>
            <person name="Ohji S."/>
            <person name="Ichikawa N."/>
        </authorList>
    </citation>
    <scope>NUCLEOTIDE SEQUENCE [LARGE SCALE GENOMIC DNA]</scope>
    <source>
        <strain evidence="13 14">NBRC 100758</strain>
    </source>
</reference>
<comment type="function">
    <text evidence="11">Na(+)/H(+) antiporter that extrudes sodium in exchange for external protons.</text>
</comment>
<accession>A0A511JB80</accession>
<feature type="transmembrane region" description="Helical" evidence="11">
    <location>
        <begin position="292"/>
        <end position="311"/>
    </location>
</feature>
<keyword evidence="2 11" id="KW-0813">Transport</keyword>
<dbReference type="PROSITE" id="PS51318">
    <property type="entry name" value="TAT"/>
    <property type="match status" value="1"/>
</dbReference>
<evidence type="ECO:0000256" key="10">
    <source>
        <dbReference type="ARBA" id="ARBA00023201"/>
    </source>
</evidence>
<keyword evidence="10 11" id="KW-0739">Sodium transport</keyword>
<dbReference type="GO" id="GO:0015385">
    <property type="term" value="F:sodium:proton antiporter activity"/>
    <property type="evidence" value="ECO:0007669"/>
    <property type="project" value="UniProtKB-UniRule"/>
</dbReference>
<evidence type="ECO:0000256" key="8">
    <source>
        <dbReference type="ARBA" id="ARBA00023065"/>
    </source>
</evidence>
<feature type="transmembrane region" description="Helical" evidence="11">
    <location>
        <begin position="323"/>
        <end position="351"/>
    </location>
</feature>
<comment type="caution">
    <text evidence="13">The sequence shown here is derived from an EMBL/GenBank/DDBJ whole genome shotgun (WGS) entry which is preliminary data.</text>
</comment>
<feature type="transmembrane region" description="Helical" evidence="11">
    <location>
        <begin position="101"/>
        <end position="121"/>
    </location>
</feature>
<feature type="transmembrane region" description="Helical" evidence="11">
    <location>
        <begin position="127"/>
        <end position="149"/>
    </location>
</feature>
<dbReference type="InterPro" id="IPR004670">
    <property type="entry name" value="NhaA"/>
</dbReference>
<name>A0A511JB80_9CELL</name>
<evidence type="ECO:0000256" key="9">
    <source>
        <dbReference type="ARBA" id="ARBA00023136"/>
    </source>
</evidence>
<evidence type="ECO:0000256" key="2">
    <source>
        <dbReference type="ARBA" id="ARBA00022448"/>
    </source>
</evidence>
<dbReference type="AlphaFoldDB" id="A0A511JB80"/>
<evidence type="ECO:0000313" key="14">
    <source>
        <dbReference type="Proteomes" id="UP000321720"/>
    </source>
</evidence>
<dbReference type="InterPro" id="IPR023171">
    <property type="entry name" value="Na/H_antiporter_dom_sf"/>
</dbReference>
<dbReference type="GO" id="GO:0005886">
    <property type="term" value="C:plasma membrane"/>
    <property type="evidence" value="ECO:0007669"/>
    <property type="project" value="UniProtKB-SubCell"/>
</dbReference>
<evidence type="ECO:0000313" key="13">
    <source>
        <dbReference type="EMBL" id="GEL95245.1"/>
    </source>
</evidence>
<sequence length="481" mass="49906">MPTLTPSVRDFLRTEASSAVALLVATVVALVWANSAWADTYDEVWGTTAGLHLGSWSLELTLHAWVNDAAMAVFFAVVGLEIAREATRGELRDRRSLAMPALGALGGLLVPALIFIAITAGTDVAHGWGVVMSTDTAFLVGILALFGPACPDQLRLFLLTLAIVDDIGAITVMAVAYTSSVDVGALALAGLLVVALLVLRWMRVWRLLPYVLVGVALWLAVQASGVHATLAGVLVGLVVPATATRREEVEAVRGYARDLVEDTTAEREHLAELAARAAVPAGDRLQRALHPWSAFVVVPLFGLANAGVVVSGDALADAARSRLTIAVVVALVVGNAVGITGATTLALRLGLGELPGRVRYGHLLGGAVLAGIGFTISLFIAELAFDDDEHLQQAKIGILAGSLVAAVLGSVLLRWLGERLPLCSPPSDPPPALPPLPWRAPGARDPEPDPGPDTDAGREPDVDAGPEPGSGQGQVIGSSSP</sequence>
<feature type="compositionally biased region" description="Pro residues" evidence="12">
    <location>
        <begin position="426"/>
        <end position="438"/>
    </location>
</feature>
<dbReference type="InterPro" id="IPR006311">
    <property type="entry name" value="TAT_signal"/>
</dbReference>
<feature type="transmembrane region" description="Helical" evidence="11">
    <location>
        <begin position="397"/>
        <end position="417"/>
    </location>
</feature>
<organism evidence="13 14">
    <name type="scientific">Cellulomonas composti</name>
    <dbReference type="NCBI Taxonomy" id="266130"/>
    <lineage>
        <taxon>Bacteria</taxon>
        <taxon>Bacillati</taxon>
        <taxon>Actinomycetota</taxon>
        <taxon>Actinomycetes</taxon>
        <taxon>Micrococcales</taxon>
        <taxon>Cellulomonadaceae</taxon>
        <taxon>Cellulomonas</taxon>
    </lineage>
</organism>
<evidence type="ECO:0000256" key="6">
    <source>
        <dbReference type="ARBA" id="ARBA00022989"/>
    </source>
</evidence>
<feature type="transmembrane region" description="Helical" evidence="11">
    <location>
        <begin position="363"/>
        <end position="385"/>
    </location>
</feature>
<keyword evidence="3 11" id="KW-0050">Antiport</keyword>
<protein>
    <recommendedName>
        <fullName evidence="11">Na(+)/H(+) antiporter NhaA</fullName>
    </recommendedName>
    <alternativeName>
        <fullName evidence="11">Sodium/proton antiporter NhaA</fullName>
    </alternativeName>
</protein>
<dbReference type="PANTHER" id="PTHR30341">
    <property type="entry name" value="SODIUM ION/PROTON ANTIPORTER NHAA-RELATED"/>
    <property type="match status" value="1"/>
</dbReference>
<feature type="transmembrane region" description="Helical" evidence="11">
    <location>
        <begin position="183"/>
        <end position="199"/>
    </location>
</feature>
<keyword evidence="5 11" id="KW-0812">Transmembrane</keyword>
<gene>
    <name evidence="11 13" type="primary">nhaA</name>
    <name evidence="13" type="ORF">CCO02nite_19030</name>
</gene>
<comment type="subcellular location">
    <subcellularLocation>
        <location evidence="1">Cell inner membrane</location>
        <topology evidence="1">Multi-pass membrane protein</topology>
    </subcellularLocation>
    <subcellularLocation>
        <location evidence="11">Cell membrane</location>
        <topology evidence="11">Multi-pass membrane protein</topology>
    </subcellularLocation>
</comment>
<keyword evidence="6 11" id="KW-1133">Transmembrane helix</keyword>
<keyword evidence="8 11" id="KW-0406">Ion transport</keyword>
<feature type="transmembrane region" description="Helical" evidence="11">
    <location>
        <begin position="62"/>
        <end position="80"/>
    </location>
</feature>
<feature type="transmembrane region" description="Helical" evidence="11">
    <location>
        <begin position="211"/>
        <end position="239"/>
    </location>
</feature>
<dbReference type="GO" id="GO:0006885">
    <property type="term" value="P:regulation of pH"/>
    <property type="evidence" value="ECO:0007669"/>
    <property type="project" value="UniProtKB-UniRule"/>
</dbReference>
<evidence type="ECO:0000256" key="11">
    <source>
        <dbReference type="HAMAP-Rule" id="MF_01844"/>
    </source>
</evidence>
<feature type="transmembrane region" description="Helical" evidence="11">
    <location>
        <begin position="156"/>
        <end position="177"/>
    </location>
</feature>
<keyword evidence="9 11" id="KW-0472">Membrane</keyword>
<dbReference type="Pfam" id="PF06965">
    <property type="entry name" value="Na_H_antiport_1"/>
    <property type="match status" value="1"/>
</dbReference>
<keyword evidence="4 11" id="KW-1003">Cell membrane</keyword>
<comment type="catalytic activity">
    <reaction evidence="11">
        <text>Na(+)(in) + 2 H(+)(out) = Na(+)(out) + 2 H(+)(in)</text>
        <dbReference type="Rhea" id="RHEA:29251"/>
        <dbReference type="ChEBI" id="CHEBI:15378"/>
        <dbReference type="ChEBI" id="CHEBI:29101"/>
    </reaction>
</comment>
<evidence type="ECO:0000256" key="7">
    <source>
        <dbReference type="ARBA" id="ARBA00023053"/>
    </source>
</evidence>
<evidence type="ECO:0000256" key="5">
    <source>
        <dbReference type="ARBA" id="ARBA00022692"/>
    </source>
</evidence>
<feature type="region of interest" description="Disordered" evidence="12">
    <location>
        <begin position="426"/>
        <end position="481"/>
    </location>
</feature>
<dbReference type="EMBL" id="BJWG01000007">
    <property type="protein sequence ID" value="GEL95245.1"/>
    <property type="molecule type" value="Genomic_DNA"/>
</dbReference>
<dbReference type="NCBIfam" id="TIGR00773">
    <property type="entry name" value="NhaA"/>
    <property type="match status" value="1"/>
</dbReference>
<dbReference type="PANTHER" id="PTHR30341:SF0">
    <property type="entry name" value="NA(+)_H(+) ANTIPORTER NHAA"/>
    <property type="match status" value="1"/>
</dbReference>
<dbReference type="Proteomes" id="UP000321720">
    <property type="component" value="Unassembled WGS sequence"/>
</dbReference>
<evidence type="ECO:0000256" key="1">
    <source>
        <dbReference type="ARBA" id="ARBA00004429"/>
    </source>
</evidence>
<dbReference type="HAMAP" id="MF_01844">
    <property type="entry name" value="NhaA"/>
    <property type="match status" value="1"/>
</dbReference>
<comment type="similarity">
    <text evidence="11">Belongs to the NhaA Na(+)/H(+) (TC 2.A.33) antiporter family.</text>
</comment>
<evidence type="ECO:0000256" key="3">
    <source>
        <dbReference type="ARBA" id="ARBA00022449"/>
    </source>
</evidence>
<evidence type="ECO:0000256" key="12">
    <source>
        <dbReference type="SAM" id="MobiDB-lite"/>
    </source>
</evidence>
<proteinExistence type="inferred from homology"/>
<evidence type="ECO:0000256" key="4">
    <source>
        <dbReference type="ARBA" id="ARBA00022475"/>
    </source>
</evidence>
<dbReference type="Gene3D" id="1.20.1530.10">
    <property type="entry name" value="Na+/H+ antiporter like domain"/>
    <property type="match status" value="1"/>
</dbReference>
<keyword evidence="7 11" id="KW-0915">Sodium</keyword>
<keyword evidence="14" id="KW-1185">Reference proteome</keyword>